<dbReference type="InterPro" id="IPR050596">
    <property type="entry name" value="AspAT/PAT-like"/>
</dbReference>
<dbReference type="AlphaFoldDB" id="A0A563UG61"/>
<keyword evidence="8" id="KW-1185">Reference proteome</keyword>
<dbReference type="GO" id="GO:0030170">
    <property type="term" value="F:pyridoxal phosphate binding"/>
    <property type="evidence" value="ECO:0007669"/>
    <property type="project" value="InterPro"/>
</dbReference>
<evidence type="ECO:0000256" key="4">
    <source>
        <dbReference type="ARBA" id="ARBA00022679"/>
    </source>
</evidence>
<comment type="cofactor">
    <cofactor evidence="1">
        <name>pyridoxal 5'-phosphate</name>
        <dbReference type="ChEBI" id="CHEBI:597326"/>
    </cofactor>
</comment>
<evidence type="ECO:0000256" key="5">
    <source>
        <dbReference type="ARBA" id="ARBA00022898"/>
    </source>
</evidence>
<feature type="domain" description="Aminotransferase class I/classII large" evidence="6">
    <location>
        <begin position="32"/>
        <end position="409"/>
    </location>
</feature>
<evidence type="ECO:0000313" key="8">
    <source>
        <dbReference type="Proteomes" id="UP000320042"/>
    </source>
</evidence>
<dbReference type="Gene3D" id="3.90.1150.10">
    <property type="entry name" value="Aspartate Aminotransferase, domain 1"/>
    <property type="match status" value="1"/>
</dbReference>
<keyword evidence="3 7" id="KW-0032">Aminotransferase</keyword>
<name>A0A563UG61_9SPHI</name>
<dbReference type="GO" id="GO:0006520">
    <property type="term" value="P:amino acid metabolic process"/>
    <property type="evidence" value="ECO:0007669"/>
    <property type="project" value="InterPro"/>
</dbReference>
<evidence type="ECO:0000256" key="1">
    <source>
        <dbReference type="ARBA" id="ARBA00001933"/>
    </source>
</evidence>
<dbReference type="EMBL" id="VOEJ01000002">
    <property type="protein sequence ID" value="TWR30380.1"/>
    <property type="molecule type" value="Genomic_DNA"/>
</dbReference>
<protein>
    <submittedName>
        <fullName evidence="7">Aminotransferase class I/II-fold pyridoxal phosphate-dependent enzyme</fullName>
    </submittedName>
</protein>
<dbReference type="OrthoDB" id="9813612at2"/>
<dbReference type="InterPro" id="IPR004839">
    <property type="entry name" value="Aminotransferase_I/II_large"/>
</dbReference>
<evidence type="ECO:0000256" key="2">
    <source>
        <dbReference type="ARBA" id="ARBA00007441"/>
    </source>
</evidence>
<evidence type="ECO:0000313" key="7">
    <source>
        <dbReference type="EMBL" id="TWR30380.1"/>
    </source>
</evidence>
<dbReference type="InterPro" id="IPR015422">
    <property type="entry name" value="PyrdxlP-dep_Trfase_small"/>
</dbReference>
<keyword evidence="4 7" id="KW-0808">Transferase</keyword>
<dbReference type="CDD" id="cd00609">
    <property type="entry name" value="AAT_like"/>
    <property type="match status" value="1"/>
</dbReference>
<dbReference type="RefSeq" id="WP_146380840.1">
    <property type="nucleotide sequence ID" value="NZ_VOEJ01000002.1"/>
</dbReference>
<evidence type="ECO:0000256" key="3">
    <source>
        <dbReference type="ARBA" id="ARBA00022576"/>
    </source>
</evidence>
<organism evidence="7 8">
    <name type="scientific">Mucilaginibacter pallidiroseus</name>
    <dbReference type="NCBI Taxonomy" id="2599295"/>
    <lineage>
        <taxon>Bacteria</taxon>
        <taxon>Pseudomonadati</taxon>
        <taxon>Bacteroidota</taxon>
        <taxon>Sphingobacteriia</taxon>
        <taxon>Sphingobacteriales</taxon>
        <taxon>Sphingobacteriaceae</taxon>
        <taxon>Mucilaginibacter</taxon>
    </lineage>
</organism>
<dbReference type="PANTHER" id="PTHR46383">
    <property type="entry name" value="ASPARTATE AMINOTRANSFERASE"/>
    <property type="match status" value="1"/>
</dbReference>
<proteinExistence type="inferred from homology"/>
<evidence type="ECO:0000259" key="6">
    <source>
        <dbReference type="Pfam" id="PF00155"/>
    </source>
</evidence>
<comment type="similarity">
    <text evidence="2">Belongs to the class-I pyridoxal-phosphate-dependent aminotransferase family.</text>
</comment>
<dbReference type="Pfam" id="PF00155">
    <property type="entry name" value="Aminotran_1_2"/>
    <property type="match status" value="1"/>
</dbReference>
<comment type="caution">
    <text evidence="7">The sequence shown here is derived from an EMBL/GenBank/DDBJ whole genome shotgun (WGS) entry which is preliminary data.</text>
</comment>
<keyword evidence="5" id="KW-0663">Pyridoxal phosphate</keyword>
<accession>A0A563UG61</accession>
<gene>
    <name evidence="7" type="ORF">FPZ43_05410</name>
</gene>
<dbReference type="GO" id="GO:0008483">
    <property type="term" value="F:transaminase activity"/>
    <property type="evidence" value="ECO:0007669"/>
    <property type="project" value="UniProtKB-KW"/>
</dbReference>
<dbReference type="Proteomes" id="UP000320042">
    <property type="component" value="Unassembled WGS sequence"/>
</dbReference>
<dbReference type="InterPro" id="IPR015421">
    <property type="entry name" value="PyrdxlP-dep_Trfase_major"/>
</dbReference>
<reference evidence="7 8" key="1">
    <citation type="submission" date="2019-07" db="EMBL/GenBank/DDBJ databases">
        <authorList>
            <person name="Kim J."/>
        </authorList>
    </citation>
    <scope>NUCLEOTIDE SEQUENCE [LARGE SCALE GENOMIC DNA]</scope>
    <source>
        <strain evidence="8">dk17</strain>
    </source>
</reference>
<dbReference type="Gene3D" id="3.40.640.10">
    <property type="entry name" value="Type I PLP-dependent aspartate aminotransferase-like (Major domain)"/>
    <property type="match status" value="1"/>
</dbReference>
<dbReference type="SUPFAM" id="SSF53383">
    <property type="entry name" value="PLP-dependent transferases"/>
    <property type="match status" value="1"/>
</dbReference>
<dbReference type="InterPro" id="IPR015424">
    <property type="entry name" value="PyrdxlP-dep_Trfase"/>
</dbReference>
<sequence length="418" mass="45995">MKVSALAENLSGSEIIKIAGEINELKKQGQNIANLTIGDFDSNIYPIPTELKEGIIDAYNHNQTNYPPADGVLALRESVSTFLKNRMGLEYAPNHILISGGSRPLIYAAYLALVDPGDKVIFPTPSWNNNHYCDLLSAEAVLVETKPENNFMPTAEELRPHLKGATLLALCSPLNPTGTMFSKKDLEEICDLVIAENKSRGDDEKPLYLMYDQIYSQLTFGQHQHFDPVTLRPELKDYTIFIDGGSKCFAATGVRVGWGFGPSFIIDNMKAIVGHMGAWSPKAEQVAMAAYLKNEEFVDTYLDELKGNVQASLNTLHQGFQKLKAEGYSVDSVEPMGAIYLTIKIDYTGKTTPDGQVLNNSADVNFYLIKHAGVAFVPFSAFGTGHDVNWFRASVGTVTLSEVEQMMPRIGEALAKLK</sequence>